<evidence type="ECO:0000256" key="1">
    <source>
        <dbReference type="SAM" id="MobiDB-lite"/>
    </source>
</evidence>
<dbReference type="OrthoDB" id="9778608at2"/>
<evidence type="ECO:0000313" key="3">
    <source>
        <dbReference type="Proteomes" id="UP000261011"/>
    </source>
</evidence>
<comment type="caution">
    <text evidence="2">The sequence shown here is derived from an EMBL/GenBank/DDBJ whole genome shotgun (WGS) entry which is preliminary data.</text>
</comment>
<dbReference type="Proteomes" id="UP000261011">
    <property type="component" value="Unassembled WGS sequence"/>
</dbReference>
<name>A0A3E2TK05_9FIRM</name>
<gene>
    <name evidence="2" type="ORF">DXA39_02795</name>
</gene>
<proteinExistence type="predicted"/>
<dbReference type="EMBL" id="QVEU01000002">
    <property type="protein sequence ID" value="RGB77350.1"/>
    <property type="molecule type" value="Genomic_DNA"/>
</dbReference>
<dbReference type="AlphaFoldDB" id="A0A3E2TK05"/>
<dbReference type="Gene3D" id="3.30.930.30">
    <property type="match status" value="1"/>
</dbReference>
<accession>A0A3E2TK05</accession>
<feature type="region of interest" description="Disordered" evidence="1">
    <location>
        <begin position="382"/>
        <end position="409"/>
    </location>
</feature>
<evidence type="ECO:0000313" key="2">
    <source>
        <dbReference type="EMBL" id="RGB77350.1"/>
    </source>
</evidence>
<reference evidence="2 3" key="1">
    <citation type="submission" date="2018-08" db="EMBL/GenBank/DDBJ databases">
        <title>A genome reference for cultivated species of the human gut microbiota.</title>
        <authorList>
            <person name="Zou Y."/>
            <person name="Xue W."/>
            <person name="Luo G."/>
        </authorList>
    </citation>
    <scope>NUCLEOTIDE SEQUENCE [LARGE SCALE GENOMIC DNA]</scope>
    <source>
        <strain evidence="2 3">OF01-3</strain>
    </source>
</reference>
<sequence length="409" mass="47582">MRASRHNGRSGKHGVYDVKHNDRNFDVANSEHIDAERTKLNVYWDCYQGYCLNGDTSERKMTFTEIEKAYYFEHYGDHVDAQNERNEKAGHAERNRTTDDVLKNNKTCPEESILQLGNIDCSVTPDVLAKVVAEFFEEFEKRYGSHVHILDWALHLDEATPHVHVRQVYDALNKYGELCPQQEKALEELGFELPDPTKKRSRFNNRKMCFDAECRKLFLDIGQKNGVELEYEPEYGGASYLEKQDYIIENQQKRIAKMQAALDDITLKVLDMENMVEQIADDAYEKACEVVADTVAEHTRAEDIAELRSYKKWLTSDERKTPKDKRDFVGKCLDNLEARFRKMAQAVAKKVLGALQSPQIKEQKKEEIKERARVSVRERLAEHQKQVEMEKQRKAELPKVKKQKTEELG</sequence>
<keyword evidence="3" id="KW-1185">Reference proteome</keyword>
<protein>
    <submittedName>
        <fullName evidence="2">Serine/arginine repetitive matrix protein 2</fullName>
    </submittedName>
</protein>
<organism evidence="2 3">
    <name type="scientific">Anaerococcus nagyae</name>
    <dbReference type="NCBI Taxonomy" id="1755241"/>
    <lineage>
        <taxon>Bacteria</taxon>
        <taxon>Bacillati</taxon>
        <taxon>Bacillota</taxon>
        <taxon>Tissierellia</taxon>
        <taxon>Tissierellales</taxon>
        <taxon>Peptoniphilaceae</taxon>
        <taxon>Anaerococcus</taxon>
    </lineage>
</organism>